<dbReference type="Gene3D" id="1.10.10.60">
    <property type="entry name" value="Homeodomain-like"/>
    <property type="match status" value="2"/>
</dbReference>
<dbReference type="PANTHER" id="PTHR46796:SF14">
    <property type="entry name" value="TRANSCRIPTIONAL REGULATORY PROTEIN"/>
    <property type="match status" value="1"/>
</dbReference>
<organism evidence="6 7">
    <name type="scientific">Paenibacillus jilunlii</name>
    <dbReference type="NCBI Taxonomy" id="682956"/>
    <lineage>
        <taxon>Bacteria</taxon>
        <taxon>Bacillati</taxon>
        <taxon>Bacillota</taxon>
        <taxon>Bacilli</taxon>
        <taxon>Bacillales</taxon>
        <taxon>Paenibacillaceae</taxon>
        <taxon>Paenibacillus</taxon>
    </lineage>
</organism>
<dbReference type="Proteomes" id="UP000070252">
    <property type="component" value="Unassembled WGS sequence"/>
</dbReference>
<reference evidence="6 7" key="1">
    <citation type="submission" date="2015-08" db="EMBL/GenBank/DDBJ databases">
        <title>Genome of Paenibacillus jilunlii.</title>
        <authorList>
            <person name="Sant'Anna F.H."/>
            <person name="Ambrosini A."/>
            <person name="Souza R."/>
            <person name="Bach E."/>
            <person name="Fernandes G."/>
            <person name="Balsanelli E."/>
            <person name="Baura V.A."/>
            <person name="Pedrosa F.O."/>
            <person name="Souza E.M."/>
            <person name="Passaglia L."/>
        </authorList>
    </citation>
    <scope>NUCLEOTIDE SEQUENCE [LARGE SCALE GENOMIC DNA]</scope>
    <source>
        <strain evidence="6 7">DSM 23019</strain>
    </source>
</reference>
<comment type="caution">
    <text evidence="6">The sequence shown here is derived from an EMBL/GenBank/DDBJ whole genome shotgun (WGS) entry which is preliminary data.</text>
</comment>
<protein>
    <recommendedName>
        <fullName evidence="5">HTH araC/xylS-type domain-containing protein</fullName>
    </recommendedName>
</protein>
<dbReference type="PROSITE" id="PS01124">
    <property type="entry name" value="HTH_ARAC_FAMILY_2"/>
    <property type="match status" value="1"/>
</dbReference>
<keyword evidence="3" id="KW-0010">Activator</keyword>
<keyword evidence="4" id="KW-0804">Transcription</keyword>
<dbReference type="InterPro" id="IPR009057">
    <property type="entry name" value="Homeodomain-like_sf"/>
</dbReference>
<evidence type="ECO:0000259" key="5">
    <source>
        <dbReference type="PROSITE" id="PS01124"/>
    </source>
</evidence>
<dbReference type="SUPFAM" id="SSF46689">
    <property type="entry name" value="Homeodomain-like"/>
    <property type="match status" value="2"/>
</dbReference>
<evidence type="ECO:0000256" key="1">
    <source>
        <dbReference type="ARBA" id="ARBA00023015"/>
    </source>
</evidence>
<accession>A0ABR5SXX0</accession>
<keyword evidence="2" id="KW-0238">DNA-binding</keyword>
<feature type="domain" description="HTH araC/xylS-type" evidence="5">
    <location>
        <begin position="203"/>
        <end position="301"/>
    </location>
</feature>
<evidence type="ECO:0000256" key="4">
    <source>
        <dbReference type="ARBA" id="ARBA00023163"/>
    </source>
</evidence>
<dbReference type="PRINTS" id="PR00032">
    <property type="entry name" value="HTHARAC"/>
</dbReference>
<dbReference type="SUPFAM" id="SSF51215">
    <property type="entry name" value="Regulatory protein AraC"/>
    <property type="match status" value="1"/>
</dbReference>
<keyword evidence="7" id="KW-1185">Reference proteome</keyword>
<evidence type="ECO:0000256" key="2">
    <source>
        <dbReference type="ARBA" id="ARBA00023125"/>
    </source>
</evidence>
<evidence type="ECO:0000256" key="3">
    <source>
        <dbReference type="ARBA" id="ARBA00023159"/>
    </source>
</evidence>
<dbReference type="PROSITE" id="PS00041">
    <property type="entry name" value="HTH_ARAC_FAMILY_1"/>
    <property type="match status" value="1"/>
</dbReference>
<dbReference type="InterPro" id="IPR020449">
    <property type="entry name" value="Tscrpt_reg_AraC-type_HTH"/>
</dbReference>
<dbReference type="EMBL" id="LIPY01000106">
    <property type="protein sequence ID" value="KWX76467.1"/>
    <property type="molecule type" value="Genomic_DNA"/>
</dbReference>
<dbReference type="InterPro" id="IPR037923">
    <property type="entry name" value="HTH-like"/>
</dbReference>
<dbReference type="Pfam" id="PF12833">
    <property type="entry name" value="HTH_18"/>
    <property type="match status" value="1"/>
</dbReference>
<keyword evidence="1" id="KW-0805">Transcription regulation</keyword>
<dbReference type="InterPro" id="IPR018060">
    <property type="entry name" value="HTH_AraC"/>
</dbReference>
<dbReference type="PANTHER" id="PTHR46796">
    <property type="entry name" value="HTH-TYPE TRANSCRIPTIONAL ACTIVATOR RHAS-RELATED"/>
    <property type="match status" value="1"/>
</dbReference>
<proteinExistence type="predicted"/>
<dbReference type="Pfam" id="PF22200">
    <property type="entry name" value="ExsA_N"/>
    <property type="match status" value="1"/>
</dbReference>
<name>A0ABR5SXX0_9BACL</name>
<dbReference type="InterPro" id="IPR018062">
    <property type="entry name" value="HTH_AraC-typ_CS"/>
</dbReference>
<dbReference type="InterPro" id="IPR050204">
    <property type="entry name" value="AraC_XylS_family_regulators"/>
</dbReference>
<evidence type="ECO:0000313" key="6">
    <source>
        <dbReference type="EMBL" id="KWX76467.1"/>
    </source>
</evidence>
<sequence length="306" mass="34865">MSGGGSQQLKNDKMVKVPYGLTSEVGTQRILRLKGVTVLETCISGLGSQGRMFLEDHLLLFVLSGNYRVRWGNRQVTVRKNEMVLLKRAMVVEYEKSGEDGEEHLLNYWMFFLSDDLLKEFAAISNSGPGEQREASPAPISIRPVSERLSRYLESIEPYFSEDRDIDDHLVKFKLLELLYGLAAADGHLMNQLLQLRHPVRMASIADIVETNITTPATLADLAYLSGRSLSSFKRDFYAIYQMPPYQWIRKRRIDKAKELLAHTVLPVTDICYSAGFENPAHFSRIFKQDTGYSPTSFRQMIQSKE</sequence>
<dbReference type="SMART" id="SM00342">
    <property type="entry name" value="HTH_ARAC"/>
    <property type="match status" value="1"/>
</dbReference>
<evidence type="ECO:0000313" key="7">
    <source>
        <dbReference type="Proteomes" id="UP000070252"/>
    </source>
</evidence>
<dbReference type="InterPro" id="IPR054015">
    <property type="entry name" value="ExsA-like_N"/>
</dbReference>
<gene>
    <name evidence="6" type="ORF">AML91_09820</name>
</gene>